<dbReference type="AlphaFoldDB" id="A0A6N8JA74"/>
<evidence type="ECO:0000313" key="3">
    <source>
        <dbReference type="Proteomes" id="UP000468388"/>
    </source>
</evidence>
<dbReference type="PANTHER" id="PTHR22916">
    <property type="entry name" value="GLYCOSYLTRANSFERASE"/>
    <property type="match status" value="1"/>
</dbReference>
<accession>A0A6N8JA74</accession>
<comment type="caution">
    <text evidence="2">The sequence shown here is derived from an EMBL/GenBank/DDBJ whole genome shotgun (WGS) entry which is preliminary data.</text>
</comment>
<feature type="domain" description="Glycosyltransferase 2-like" evidence="1">
    <location>
        <begin position="5"/>
        <end position="144"/>
    </location>
</feature>
<protein>
    <submittedName>
        <fullName evidence="2">Glycosyltransferase</fullName>
    </submittedName>
</protein>
<dbReference type="OrthoDB" id="9815829at2"/>
<dbReference type="Pfam" id="PF00535">
    <property type="entry name" value="Glycos_transf_2"/>
    <property type="match status" value="1"/>
</dbReference>
<proteinExistence type="predicted"/>
<dbReference type="InterPro" id="IPR001173">
    <property type="entry name" value="Glyco_trans_2-like"/>
</dbReference>
<dbReference type="Gene3D" id="3.90.550.10">
    <property type="entry name" value="Spore Coat Polysaccharide Biosynthesis Protein SpsA, Chain A"/>
    <property type="match status" value="1"/>
</dbReference>
<dbReference type="GO" id="GO:0016758">
    <property type="term" value="F:hexosyltransferase activity"/>
    <property type="evidence" value="ECO:0007669"/>
    <property type="project" value="UniProtKB-ARBA"/>
</dbReference>
<reference evidence="2 3" key="1">
    <citation type="submission" date="2019-12" db="EMBL/GenBank/DDBJ databases">
        <title>The draft genomic sequence of strain Chitinophaga oryziterrae JCM 16595.</title>
        <authorList>
            <person name="Zhang X."/>
        </authorList>
    </citation>
    <scope>NUCLEOTIDE SEQUENCE [LARGE SCALE GENOMIC DNA]</scope>
    <source>
        <strain evidence="2 3">JCM 16595</strain>
    </source>
</reference>
<name>A0A6N8JA74_9BACT</name>
<dbReference type="EMBL" id="WRXO01000004">
    <property type="protein sequence ID" value="MVT42130.1"/>
    <property type="molecule type" value="Genomic_DNA"/>
</dbReference>
<sequence>MMKVSVCIPAYKQVAYLQRLLDSLLIQTFDDFEVVITDDSPDNSVEQCVQQYLQRLPIRYYRNEPARGMPGNWNTALDLARGEYIKIMHDDDWFATPTALGLLVQALDDNPQHDFAYAAYYNYYLDNGTTKLMTSPAYFRKAFQKDPVNILHDNLVGPPSVMIHRNKPAYRYDEKVRWTVDVDFYIRLLQQRPGFTYIAEPLLYVGMGKEQITEEVHGVREVYIPEYFYLLQKTGNGHFKSILVYDFFWRLLRNMKIRDVKDIRKAGFNGPLPVVTTYILNWQRRIPFLRKGPVSKLWMSLSFLFAPGK</sequence>
<dbReference type="Proteomes" id="UP000468388">
    <property type="component" value="Unassembled WGS sequence"/>
</dbReference>
<evidence type="ECO:0000259" key="1">
    <source>
        <dbReference type="Pfam" id="PF00535"/>
    </source>
</evidence>
<dbReference type="RefSeq" id="WP_157300760.1">
    <property type="nucleotide sequence ID" value="NZ_BAAAZB010000005.1"/>
</dbReference>
<dbReference type="SUPFAM" id="SSF53448">
    <property type="entry name" value="Nucleotide-diphospho-sugar transferases"/>
    <property type="match status" value="1"/>
</dbReference>
<gene>
    <name evidence="2" type="ORF">GO495_16175</name>
</gene>
<keyword evidence="3" id="KW-1185">Reference proteome</keyword>
<dbReference type="PANTHER" id="PTHR22916:SF3">
    <property type="entry name" value="UDP-GLCNAC:BETAGAL BETA-1,3-N-ACETYLGLUCOSAMINYLTRANSFERASE-LIKE PROTEIN 1"/>
    <property type="match status" value="1"/>
</dbReference>
<keyword evidence="2" id="KW-0808">Transferase</keyword>
<evidence type="ECO:0000313" key="2">
    <source>
        <dbReference type="EMBL" id="MVT42130.1"/>
    </source>
</evidence>
<organism evidence="2 3">
    <name type="scientific">Chitinophaga oryziterrae</name>
    <dbReference type="NCBI Taxonomy" id="1031224"/>
    <lineage>
        <taxon>Bacteria</taxon>
        <taxon>Pseudomonadati</taxon>
        <taxon>Bacteroidota</taxon>
        <taxon>Chitinophagia</taxon>
        <taxon>Chitinophagales</taxon>
        <taxon>Chitinophagaceae</taxon>
        <taxon>Chitinophaga</taxon>
    </lineage>
</organism>
<dbReference type="InterPro" id="IPR029044">
    <property type="entry name" value="Nucleotide-diphossugar_trans"/>
</dbReference>
<dbReference type="CDD" id="cd00761">
    <property type="entry name" value="Glyco_tranf_GTA_type"/>
    <property type="match status" value="1"/>
</dbReference>